<dbReference type="EMBL" id="JACIEJ010000015">
    <property type="protein sequence ID" value="MBB3988031.1"/>
    <property type="molecule type" value="Genomic_DNA"/>
</dbReference>
<name>A0A7W6DUJ1_9RHOB</name>
<feature type="region of interest" description="Disordered" evidence="1">
    <location>
        <begin position="67"/>
        <end position="99"/>
    </location>
</feature>
<dbReference type="AlphaFoldDB" id="A0A7W6DUJ1"/>
<comment type="caution">
    <text evidence="2">The sequence shown here is derived from an EMBL/GenBank/DDBJ whole genome shotgun (WGS) entry which is preliminary data.</text>
</comment>
<dbReference type="Proteomes" id="UP000541426">
    <property type="component" value="Unassembled WGS sequence"/>
</dbReference>
<accession>A0A7W6DUJ1</accession>
<gene>
    <name evidence="2" type="ORF">GGQ68_004387</name>
</gene>
<reference evidence="2 3" key="1">
    <citation type="submission" date="2020-08" db="EMBL/GenBank/DDBJ databases">
        <title>Genomic Encyclopedia of Type Strains, Phase IV (KMG-IV): sequencing the most valuable type-strain genomes for metagenomic binning, comparative biology and taxonomic classification.</title>
        <authorList>
            <person name="Goeker M."/>
        </authorList>
    </citation>
    <scope>NUCLEOTIDE SEQUENCE [LARGE SCALE GENOMIC DNA]</scope>
    <source>
        <strain evidence="2 3">DSM 102235</strain>
    </source>
</reference>
<evidence type="ECO:0000256" key="1">
    <source>
        <dbReference type="SAM" id="MobiDB-lite"/>
    </source>
</evidence>
<evidence type="ECO:0000313" key="3">
    <source>
        <dbReference type="Proteomes" id="UP000541426"/>
    </source>
</evidence>
<proteinExistence type="predicted"/>
<keyword evidence="3" id="KW-1185">Reference proteome</keyword>
<protein>
    <submittedName>
        <fullName evidence="2">Uncharacterized protein</fullName>
    </submittedName>
</protein>
<organism evidence="2 3">
    <name type="scientific">Sagittula marina</name>
    <dbReference type="NCBI Taxonomy" id="943940"/>
    <lineage>
        <taxon>Bacteria</taxon>
        <taxon>Pseudomonadati</taxon>
        <taxon>Pseudomonadota</taxon>
        <taxon>Alphaproteobacteria</taxon>
        <taxon>Rhodobacterales</taxon>
        <taxon>Roseobacteraceae</taxon>
        <taxon>Sagittula</taxon>
    </lineage>
</organism>
<sequence length="99" mass="11332">MAPLGDARIACRAMDGPVRFCRDRLSSRRGRWHTSHRHCRPMVQCQPQPNARCIEWTNIARPTARQGIAQQCPRGRRSTVQRASEKPSRFNGCHALRTP</sequence>
<evidence type="ECO:0000313" key="2">
    <source>
        <dbReference type="EMBL" id="MBB3988031.1"/>
    </source>
</evidence>